<proteinExistence type="predicted"/>
<protein>
    <submittedName>
        <fullName evidence="2">ATP-binding protein</fullName>
    </submittedName>
</protein>
<dbReference type="EMBL" id="JBIAMT010000008">
    <property type="protein sequence ID" value="MFF0501278.1"/>
    <property type="molecule type" value="Genomic_DNA"/>
</dbReference>
<reference evidence="2 3" key="1">
    <citation type="submission" date="2024-10" db="EMBL/GenBank/DDBJ databases">
        <title>The Natural Products Discovery Center: Release of the First 8490 Sequenced Strains for Exploring Actinobacteria Biosynthetic Diversity.</title>
        <authorList>
            <person name="Kalkreuter E."/>
            <person name="Kautsar S.A."/>
            <person name="Yang D."/>
            <person name="Bader C.D."/>
            <person name="Teijaro C.N."/>
            <person name="Fluegel L."/>
            <person name="Davis C.M."/>
            <person name="Simpson J.R."/>
            <person name="Lauterbach L."/>
            <person name="Steele A.D."/>
            <person name="Gui C."/>
            <person name="Meng S."/>
            <person name="Li G."/>
            <person name="Viehrig K."/>
            <person name="Ye F."/>
            <person name="Su P."/>
            <person name="Kiefer A.F."/>
            <person name="Nichols A."/>
            <person name="Cepeda A.J."/>
            <person name="Yan W."/>
            <person name="Fan B."/>
            <person name="Jiang Y."/>
            <person name="Adhikari A."/>
            <person name="Zheng C.-J."/>
            <person name="Schuster L."/>
            <person name="Cowan T.M."/>
            <person name="Smanski M.J."/>
            <person name="Chevrette M.G."/>
            <person name="De Carvalho L.P.S."/>
            <person name="Shen B."/>
        </authorList>
    </citation>
    <scope>NUCLEOTIDE SEQUENCE [LARGE SCALE GENOMIC DNA]</scope>
    <source>
        <strain evidence="2 3">NPDC004119</strain>
    </source>
</reference>
<dbReference type="SUPFAM" id="SSF52540">
    <property type="entry name" value="P-loop containing nucleoside triphosphate hydrolases"/>
    <property type="match status" value="1"/>
</dbReference>
<gene>
    <name evidence="2" type="ORF">ACFYU5_33120</name>
</gene>
<dbReference type="CDD" id="cd06170">
    <property type="entry name" value="LuxR_C_like"/>
    <property type="match status" value="1"/>
</dbReference>
<keyword evidence="3" id="KW-1185">Reference proteome</keyword>
<dbReference type="SUPFAM" id="SSF46894">
    <property type="entry name" value="C-terminal effector domain of the bipartite response regulators"/>
    <property type="match status" value="1"/>
</dbReference>
<keyword evidence="2" id="KW-0067">ATP-binding</keyword>
<dbReference type="PANTHER" id="PTHR47691">
    <property type="entry name" value="REGULATOR-RELATED"/>
    <property type="match status" value="1"/>
</dbReference>
<keyword evidence="2" id="KW-0547">Nucleotide-binding</keyword>
<dbReference type="Gene3D" id="1.10.10.10">
    <property type="entry name" value="Winged helix-like DNA-binding domain superfamily/Winged helix DNA-binding domain"/>
    <property type="match status" value="1"/>
</dbReference>
<dbReference type="Gene3D" id="3.40.50.300">
    <property type="entry name" value="P-loop containing nucleotide triphosphate hydrolases"/>
    <property type="match status" value="1"/>
</dbReference>
<accession>A0ABW6PDM8</accession>
<dbReference type="Pfam" id="PF00196">
    <property type="entry name" value="GerE"/>
    <property type="match status" value="1"/>
</dbReference>
<dbReference type="SMART" id="SM00421">
    <property type="entry name" value="HTH_LUXR"/>
    <property type="match status" value="1"/>
</dbReference>
<dbReference type="GO" id="GO:0005524">
    <property type="term" value="F:ATP binding"/>
    <property type="evidence" value="ECO:0007669"/>
    <property type="project" value="UniProtKB-KW"/>
</dbReference>
<name>A0ABW6PDM8_9NOCA</name>
<comment type="caution">
    <text evidence="2">The sequence shown here is derived from an EMBL/GenBank/DDBJ whole genome shotgun (WGS) entry which is preliminary data.</text>
</comment>
<dbReference type="InterPro" id="IPR016032">
    <property type="entry name" value="Sig_transdc_resp-reg_C-effctor"/>
</dbReference>
<evidence type="ECO:0000313" key="2">
    <source>
        <dbReference type="EMBL" id="MFF0501278.1"/>
    </source>
</evidence>
<organism evidence="2 3">
    <name type="scientific">Nocardia aobensis</name>
    <dbReference type="NCBI Taxonomy" id="257277"/>
    <lineage>
        <taxon>Bacteria</taxon>
        <taxon>Bacillati</taxon>
        <taxon>Actinomycetota</taxon>
        <taxon>Actinomycetes</taxon>
        <taxon>Mycobacteriales</taxon>
        <taxon>Nocardiaceae</taxon>
        <taxon>Nocardia</taxon>
    </lineage>
</organism>
<dbReference type="InterPro" id="IPR027417">
    <property type="entry name" value="P-loop_NTPase"/>
</dbReference>
<evidence type="ECO:0000259" key="1">
    <source>
        <dbReference type="PROSITE" id="PS50043"/>
    </source>
</evidence>
<sequence>MPQHRTRPAGGAPAVSDQFIGRERELDRIATLLLGSARLITIIGPGGIGKTRLAAESGYRFHRARNVPVRWVRLAKLPKDADAAAVEDEVVQSVIHTDFSGRSGRQALVDSFDRVDGIGRAQQTVLILDNCEHVLTGVGAVIADLLGAAPGLTVLATSREPIRLVDEALVQLPPLPRRQAVTLFMQRAELTGRTIEDDQADVVASICDHLHSFPLYIRLAAARLRRQPLSTILSDLSGKHTDRRLSWSPNPHIDADERHQGIADVIAWSYELCGHKERLLFERMSVFAAGYGGNPDDPEAGATLALGTDLEAITAICADPTDDGLAPGEIEGLVERLTDQSLVTIHFTTDTVRYSLLESLRVFAQQRLCERDGDEQQRLADRHRRYYRDRLAATTDWFNENERQFLDWARLAWDDLILAMDGSLSTPGGSVAGLEIAAGMISLRVPFFKGSLREARRWTERTLEASYSADPQPVELQISAMASIAWISLCQGLPDEAERMLERAIVACGGDTADLAALRADPTVDPNLPAPVEFAFGSALMLVHSDVRSLRMLARAREKYAAAGHSGGVAMAELFEALTAAFLGTAEQALRITQRHLDNATRSGAEWAKSWAEIAWLIAQTKYGDPERTLEVGRGVLTRQVAMRDHWGAVWTVHARTWTLARLLADEPKTAARSNARAVQIARLLGGAAALRTELGVDITYLTPFAAETEQAVQTTRRMLGGKAFEAAWREGAGLRPILDGVTRLALGTLSSNKLPAEHPSVRPQATPWPQLSEAEQEVAVLAAAGWPNTAIAARRGSSHRTVDAQVAAILKKLTITSRTEILALVPADRRDRIAREQRHRPRHPRRRGA</sequence>
<dbReference type="Proteomes" id="UP001601442">
    <property type="component" value="Unassembled WGS sequence"/>
</dbReference>
<dbReference type="PROSITE" id="PS50043">
    <property type="entry name" value="HTH_LUXR_2"/>
    <property type="match status" value="1"/>
</dbReference>
<dbReference type="PANTHER" id="PTHR47691:SF3">
    <property type="entry name" value="HTH-TYPE TRANSCRIPTIONAL REGULATOR RV0890C-RELATED"/>
    <property type="match status" value="1"/>
</dbReference>
<dbReference type="RefSeq" id="WP_387401185.1">
    <property type="nucleotide sequence ID" value="NZ_JBIAMT010000008.1"/>
</dbReference>
<feature type="domain" description="HTH luxR-type" evidence="1">
    <location>
        <begin position="765"/>
        <end position="830"/>
    </location>
</feature>
<dbReference type="InterPro" id="IPR000792">
    <property type="entry name" value="Tscrpt_reg_LuxR_C"/>
</dbReference>
<dbReference type="InterPro" id="IPR036388">
    <property type="entry name" value="WH-like_DNA-bd_sf"/>
</dbReference>
<evidence type="ECO:0000313" key="3">
    <source>
        <dbReference type="Proteomes" id="UP001601442"/>
    </source>
</evidence>